<comment type="caution">
    <text evidence="5">The sequence shown here is derived from an EMBL/GenBank/DDBJ whole genome shotgun (WGS) entry which is preliminary data.</text>
</comment>
<gene>
    <name evidence="5" type="ORF">E5344_05210</name>
</gene>
<evidence type="ECO:0000256" key="2">
    <source>
        <dbReference type="ARBA" id="ARBA00022801"/>
    </source>
</evidence>
<name>A0A4S2DA88_9MICO</name>
<evidence type="ECO:0000259" key="4">
    <source>
        <dbReference type="Pfam" id="PF00135"/>
    </source>
</evidence>
<feature type="domain" description="Carboxylesterase type B" evidence="4">
    <location>
        <begin position="12"/>
        <end position="429"/>
    </location>
</feature>
<dbReference type="AlphaFoldDB" id="A0A4S2DA88"/>
<dbReference type="EC" id="3.1.1.-" evidence="3"/>
<evidence type="ECO:0000256" key="3">
    <source>
        <dbReference type="RuleBase" id="RU361235"/>
    </source>
</evidence>
<dbReference type="EMBL" id="SRYO01000002">
    <property type="protein sequence ID" value="TGY38728.1"/>
    <property type="molecule type" value="Genomic_DNA"/>
</dbReference>
<dbReference type="SUPFAM" id="SSF53474">
    <property type="entry name" value="alpha/beta-Hydrolases"/>
    <property type="match status" value="1"/>
</dbReference>
<dbReference type="Gene3D" id="3.40.50.1820">
    <property type="entry name" value="alpha/beta hydrolase"/>
    <property type="match status" value="1"/>
</dbReference>
<evidence type="ECO:0000313" key="5">
    <source>
        <dbReference type="EMBL" id="TGY38728.1"/>
    </source>
</evidence>
<dbReference type="InterPro" id="IPR002018">
    <property type="entry name" value="CarbesteraseB"/>
</dbReference>
<dbReference type="Proteomes" id="UP000309893">
    <property type="component" value="Unassembled WGS sequence"/>
</dbReference>
<dbReference type="InterPro" id="IPR019826">
    <property type="entry name" value="Carboxylesterase_B_AS"/>
</dbReference>
<protein>
    <recommendedName>
        <fullName evidence="3">Carboxylic ester hydrolase</fullName>
        <ecNumber evidence="3">3.1.1.-</ecNumber>
    </recommendedName>
</protein>
<dbReference type="PROSITE" id="PS00122">
    <property type="entry name" value="CARBOXYLESTERASE_B_1"/>
    <property type="match status" value="1"/>
</dbReference>
<dbReference type="Pfam" id="PF00135">
    <property type="entry name" value="COesterase"/>
    <property type="match status" value="1"/>
</dbReference>
<evidence type="ECO:0000313" key="6">
    <source>
        <dbReference type="Proteomes" id="UP000309893"/>
    </source>
</evidence>
<sequence length="491" mass="51615">MGPCHDRTVQSDPEILITAGRVRGRWRTAADGSRSAAFLGIPFAEPPVGERRFGAPVRVAAWEGTRDAGAFGATAQRGDPGITLIPEPSIPGDGTLNVNVFTPDPGAAGLPVLVWIHGGGFFSGSPASPWYDGRAFARDGAVTVTVSYRLGVDGFGHIDGAPSNRGVRDWLAALEWVQENIAAFGGDPARVTIAGQSAGGGAVLTLLGMPSAQHLFHRVWSLSAALGDVEPERARALTAAIAAAAGVSADRDGFASIPEERLLALQKQATAIDPKAAAQMLAAGLALGPEIDGELLPRATGASFAAGVGADKPLVLGTTDDEFTMIFARAARAMRWVPRSIVLGRLGLERRRRRAYLAANRDVAAHGTARVAGRYLTDRMFREKNVQLADARGAAPTWMYRFSWPSGRFGFAEHCLDVPFFFDCLDAEGIAPLAGDAPPPQLADAVHADAVAFVAGGDPGWTRWSAAQAARIYDVPVSERVGAYASVAPLR</sequence>
<comment type="similarity">
    <text evidence="1 3">Belongs to the type-B carboxylesterase/lipase family.</text>
</comment>
<dbReference type="InterPro" id="IPR050309">
    <property type="entry name" value="Type-B_Carboxylest/Lipase"/>
</dbReference>
<organism evidence="5 6">
    <name type="scientific">Microbacterium laevaniformans</name>
    <dbReference type="NCBI Taxonomy" id="36807"/>
    <lineage>
        <taxon>Bacteria</taxon>
        <taxon>Bacillati</taxon>
        <taxon>Actinomycetota</taxon>
        <taxon>Actinomycetes</taxon>
        <taxon>Micrococcales</taxon>
        <taxon>Microbacteriaceae</taxon>
        <taxon>Microbacterium</taxon>
    </lineage>
</organism>
<dbReference type="PANTHER" id="PTHR11559">
    <property type="entry name" value="CARBOXYLESTERASE"/>
    <property type="match status" value="1"/>
</dbReference>
<proteinExistence type="inferred from homology"/>
<accession>A0A4S2DA88</accession>
<evidence type="ECO:0000256" key="1">
    <source>
        <dbReference type="ARBA" id="ARBA00005964"/>
    </source>
</evidence>
<reference evidence="5 6" key="1">
    <citation type="submission" date="2019-04" db="EMBL/GenBank/DDBJ databases">
        <title>Microbes associate with the intestines of laboratory mice.</title>
        <authorList>
            <person name="Navarre W."/>
            <person name="Wong E."/>
            <person name="Huang K."/>
            <person name="Tropini C."/>
            <person name="Ng K."/>
            <person name="Yu B."/>
        </authorList>
    </citation>
    <scope>NUCLEOTIDE SEQUENCE [LARGE SCALE GENOMIC DNA]</scope>
    <source>
        <strain evidence="5 6">NM46_B2-13</strain>
    </source>
</reference>
<dbReference type="OrthoDB" id="3199405at2"/>
<dbReference type="InterPro" id="IPR029058">
    <property type="entry name" value="AB_hydrolase_fold"/>
</dbReference>
<dbReference type="GO" id="GO:0016787">
    <property type="term" value="F:hydrolase activity"/>
    <property type="evidence" value="ECO:0007669"/>
    <property type="project" value="UniProtKB-KW"/>
</dbReference>
<keyword evidence="2 3" id="KW-0378">Hydrolase</keyword>